<dbReference type="RefSeq" id="WP_068543732.1">
    <property type="nucleotide sequence ID" value="NZ_LSFI01000063.1"/>
</dbReference>
<evidence type="ECO:0008006" key="3">
    <source>
        <dbReference type="Google" id="ProtNLM"/>
    </source>
</evidence>
<comment type="caution">
    <text evidence="1">The sequence shown here is derived from an EMBL/GenBank/DDBJ whole genome shotgun (WGS) entry which is preliminary data.</text>
</comment>
<dbReference type="InterPro" id="IPR033456">
    <property type="entry name" value="DUF5132"/>
</dbReference>
<dbReference type="Proteomes" id="UP000076964">
    <property type="component" value="Unassembled WGS sequence"/>
</dbReference>
<evidence type="ECO:0000313" key="1">
    <source>
        <dbReference type="EMBL" id="OAG26803.1"/>
    </source>
</evidence>
<accession>A0A177E4B1</accession>
<organism evidence="1 2">
    <name type="scientific">Thermodesulfatator autotrophicus</name>
    <dbReference type="NCBI Taxonomy" id="1795632"/>
    <lineage>
        <taxon>Bacteria</taxon>
        <taxon>Pseudomonadati</taxon>
        <taxon>Thermodesulfobacteriota</taxon>
        <taxon>Thermodesulfobacteria</taxon>
        <taxon>Thermodesulfobacteriales</taxon>
        <taxon>Thermodesulfatatoraceae</taxon>
        <taxon>Thermodesulfatator</taxon>
    </lineage>
</organism>
<dbReference type="OrthoDB" id="9857931at2"/>
<sequence>MGIELEDILKKEVVTGLSVGLGLAYVLPKLLPVFGQAAKPLIKGMMKGSIIAYEKGRETLAELTETLEDLWAETKAELEEELASQGGGEKDAE</sequence>
<proteinExistence type="predicted"/>
<reference evidence="1 2" key="1">
    <citation type="submission" date="2016-02" db="EMBL/GenBank/DDBJ databases">
        <title>Draft genome sequence of Thermodesulfatator sp. S606.</title>
        <authorList>
            <person name="Lai Q."/>
            <person name="Cao J."/>
            <person name="Dupont S."/>
            <person name="Shao Z."/>
            <person name="Jebbar M."/>
            <person name="Alain K."/>
        </authorList>
    </citation>
    <scope>NUCLEOTIDE SEQUENCE [LARGE SCALE GENOMIC DNA]</scope>
    <source>
        <strain evidence="1 2">S606</strain>
    </source>
</reference>
<dbReference type="EMBL" id="LSFI01000063">
    <property type="protein sequence ID" value="OAG26803.1"/>
    <property type="molecule type" value="Genomic_DNA"/>
</dbReference>
<keyword evidence="2" id="KW-1185">Reference proteome</keyword>
<protein>
    <recommendedName>
        <fullName evidence="3">DUF5132 domain-containing protein</fullName>
    </recommendedName>
</protein>
<dbReference type="STRING" id="1795632.TH606_10345"/>
<gene>
    <name evidence="1" type="ORF">TH606_10345</name>
</gene>
<evidence type="ECO:0000313" key="2">
    <source>
        <dbReference type="Proteomes" id="UP000076964"/>
    </source>
</evidence>
<name>A0A177E4B1_9BACT</name>
<dbReference type="AlphaFoldDB" id="A0A177E4B1"/>
<dbReference type="Pfam" id="PF17195">
    <property type="entry name" value="DUF5132"/>
    <property type="match status" value="1"/>
</dbReference>